<dbReference type="GO" id="GO:0005886">
    <property type="term" value="C:plasma membrane"/>
    <property type="evidence" value="ECO:0007669"/>
    <property type="project" value="InterPro"/>
</dbReference>
<dbReference type="PANTHER" id="PTHR10264:SF87">
    <property type="entry name" value="STOMATIN (EPB72)-LIKE 3A"/>
    <property type="match status" value="1"/>
</dbReference>
<dbReference type="PANTHER" id="PTHR10264">
    <property type="entry name" value="BAND 7 PROTEIN-RELATED"/>
    <property type="match status" value="1"/>
</dbReference>
<reference evidence="3 4" key="1">
    <citation type="submission" date="2019-04" db="EMBL/GenBank/DDBJ databases">
        <authorList>
            <consortium name="Wellcome Sanger Institute Data Sharing"/>
        </authorList>
    </citation>
    <scope>NUCLEOTIDE SEQUENCE [LARGE SCALE GENOMIC DNA]</scope>
</reference>
<evidence type="ECO:0000259" key="2">
    <source>
        <dbReference type="SMART" id="SM00244"/>
    </source>
</evidence>
<protein>
    <submittedName>
        <fullName evidence="3">Stomatin (EPB72)-like 3a</fullName>
    </submittedName>
</protein>
<dbReference type="AlphaFoldDB" id="A0A8C9SNF8"/>
<comment type="similarity">
    <text evidence="1">Belongs to the band 7/mec-2 family.</text>
</comment>
<evidence type="ECO:0000313" key="3">
    <source>
        <dbReference type="Ensembl" id="ENSSFOP00015036935.2"/>
    </source>
</evidence>
<dbReference type="SUPFAM" id="SSF117892">
    <property type="entry name" value="Band 7/SPFH domain"/>
    <property type="match status" value="1"/>
</dbReference>
<reference evidence="3" key="3">
    <citation type="submission" date="2025-09" db="UniProtKB">
        <authorList>
            <consortium name="Ensembl"/>
        </authorList>
    </citation>
    <scope>IDENTIFICATION</scope>
</reference>
<accession>A0A8C9SNF8</accession>
<dbReference type="InterPro" id="IPR036013">
    <property type="entry name" value="Band_7/SPFH_dom_sf"/>
</dbReference>
<name>A0A8C9SNF8_SCLFO</name>
<dbReference type="Pfam" id="PF01145">
    <property type="entry name" value="Band_7"/>
    <property type="match status" value="1"/>
</dbReference>
<organism evidence="3 4">
    <name type="scientific">Scleropages formosus</name>
    <name type="common">Asian bonytongue</name>
    <name type="synonym">Osteoglossum formosum</name>
    <dbReference type="NCBI Taxonomy" id="113540"/>
    <lineage>
        <taxon>Eukaryota</taxon>
        <taxon>Metazoa</taxon>
        <taxon>Chordata</taxon>
        <taxon>Craniata</taxon>
        <taxon>Vertebrata</taxon>
        <taxon>Euteleostomi</taxon>
        <taxon>Actinopterygii</taxon>
        <taxon>Neopterygii</taxon>
        <taxon>Teleostei</taxon>
        <taxon>Osteoglossocephala</taxon>
        <taxon>Osteoglossomorpha</taxon>
        <taxon>Osteoglossiformes</taxon>
        <taxon>Osteoglossidae</taxon>
        <taxon>Scleropages</taxon>
    </lineage>
</organism>
<reference evidence="3" key="2">
    <citation type="submission" date="2025-08" db="UniProtKB">
        <authorList>
            <consortium name="Ensembl"/>
        </authorList>
    </citation>
    <scope>IDENTIFICATION</scope>
</reference>
<dbReference type="Gene3D" id="3.30.479.30">
    <property type="entry name" value="Band 7 domain"/>
    <property type="match status" value="1"/>
</dbReference>
<keyword evidence="4" id="KW-1185">Reference proteome</keyword>
<dbReference type="Proteomes" id="UP000694397">
    <property type="component" value="Chromosome 10"/>
</dbReference>
<proteinExistence type="inferred from homology"/>
<feature type="domain" description="Band 7" evidence="2">
    <location>
        <begin position="36"/>
        <end position="183"/>
    </location>
</feature>
<dbReference type="InterPro" id="IPR043202">
    <property type="entry name" value="Band-7_stomatin-like"/>
</dbReference>
<dbReference type="Ensembl" id="ENSSFOT00015037337.2">
    <property type="protein sequence ID" value="ENSSFOP00015036935.2"/>
    <property type="gene ID" value="ENSSFOG00015023499.2"/>
</dbReference>
<evidence type="ECO:0000256" key="1">
    <source>
        <dbReference type="ARBA" id="ARBA00008164"/>
    </source>
</evidence>
<sequence length="200" mass="22839">HDSKVLFSFTRHGVRLLFSLSDDSSAGLGCCGWLLIVQEYERAVIFRLGRIIDKKAKGPGIFFVLPCTDNFLKVDLRTVSFNIPPQEVYFYLLTQIVHFWVKCPVSSRDNVSNVDSSTHLLAQITLRNVLGTKNLAELLSHWESMLHSMQATLEDATDHWDIKVERVEIKDVKLPRQLQRAQLGGPVCIRKFYSRKSGHL</sequence>
<dbReference type="SMART" id="SM00244">
    <property type="entry name" value="PHB"/>
    <property type="match status" value="1"/>
</dbReference>
<dbReference type="InterPro" id="IPR001107">
    <property type="entry name" value="Band_7"/>
</dbReference>
<dbReference type="PRINTS" id="PR00721">
    <property type="entry name" value="STOMATIN"/>
</dbReference>
<dbReference type="InterPro" id="IPR001972">
    <property type="entry name" value="Stomatin_HflK_fam"/>
</dbReference>
<evidence type="ECO:0000313" key="4">
    <source>
        <dbReference type="Proteomes" id="UP000694397"/>
    </source>
</evidence>
<dbReference type="GeneTree" id="ENSGT01030000234614"/>